<sequence length="21" mass="2229">MLNMMGAFGFLESVALTPVLS</sequence>
<dbReference type="EnsemblMetazoa" id="tetur432g00010.1">
    <property type="protein sequence ID" value="tetur432g00010.1"/>
    <property type="gene ID" value="tetur432g00010"/>
</dbReference>
<dbReference type="HOGENOM" id="CLU_3427075_0_0_1"/>
<organism evidence="1 2">
    <name type="scientific">Tetranychus urticae</name>
    <name type="common">Two-spotted spider mite</name>
    <dbReference type="NCBI Taxonomy" id="32264"/>
    <lineage>
        <taxon>Eukaryota</taxon>
        <taxon>Metazoa</taxon>
        <taxon>Ecdysozoa</taxon>
        <taxon>Arthropoda</taxon>
        <taxon>Chelicerata</taxon>
        <taxon>Arachnida</taxon>
        <taxon>Acari</taxon>
        <taxon>Acariformes</taxon>
        <taxon>Trombidiformes</taxon>
        <taxon>Prostigmata</taxon>
        <taxon>Eleutherengona</taxon>
        <taxon>Raphignathae</taxon>
        <taxon>Tetranychoidea</taxon>
        <taxon>Tetranychidae</taxon>
        <taxon>Tetranychus</taxon>
    </lineage>
</organism>
<proteinExistence type="predicted"/>
<protein>
    <submittedName>
        <fullName evidence="1">Uncharacterized protein</fullName>
    </submittedName>
</protein>
<evidence type="ECO:0000313" key="1">
    <source>
        <dbReference type="EnsemblMetazoa" id="tetur432g00010.1"/>
    </source>
</evidence>
<reference evidence="2" key="1">
    <citation type="submission" date="2011-08" db="EMBL/GenBank/DDBJ databases">
        <authorList>
            <person name="Rombauts S."/>
        </authorList>
    </citation>
    <scope>NUCLEOTIDE SEQUENCE</scope>
    <source>
        <strain evidence="2">London</strain>
    </source>
</reference>
<evidence type="ECO:0000313" key="2">
    <source>
        <dbReference type="Proteomes" id="UP000015104"/>
    </source>
</evidence>
<dbReference type="Proteomes" id="UP000015104">
    <property type="component" value="Unassembled WGS sequence"/>
</dbReference>
<dbReference type="AlphaFoldDB" id="T1L526"/>
<keyword evidence="2" id="KW-1185">Reference proteome</keyword>
<name>T1L526_TETUR</name>
<dbReference type="EMBL" id="CAEY01001210">
    <property type="status" value="NOT_ANNOTATED_CDS"/>
    <property type="molecule type" value="Genomic_DNA"/>
</dbReference>
<accession>T1L526</accession>
<reference evidence="1" key="2">
    <citation type="submission" date="2015-06" db="UniProtKB">
        <authorList>
            <consortium name="EnsemblMetazoa"/>
        </authorList>
    </citation>
    <scope>IDENTIFICATION</scope>
</reference>